<gene>
    <name evidence="20" type="ORF">Q2T41_09370</name>
</gene>
<reference evidence="20" key="2">
    <citation type="submission" date="2023-06" db="EMBL/GenBank/DDBJ databases">
        <authorList>
            <person name="Lucena T."/>
            <person name="Sun Q."/>
        </authorList>
    </citation>
    <scope>NUCLEOTIDE SEQUENCE</scope>
    <source>
        <strain evidence="20">CECT 8869</strain>
    </source>
</reference>
<keyword evidence="9" id="KW-0808">Transferase</keyword>
<dbReference type="InterPro" id="IPR004358">
    <property type="entry name" value="Sig_transdc_His_kin-like_C"/>
</dbReference>
<dbReference type="Pfam" id="PF07730">
    <property type="entry name" value="HisKA_3"/>
    <property type="match status" value="1"/>
</dbReference>
<evidence type="ECO:0000256" key="8">
    <source>
        <dbReference type="ARBA" id="ARBA00022553"/>
    </source>
</evidence>
<evidence type="ECO:0000256" key="2">
    <source>
        <dbReference type="ARBA" id="ARBA00001966"/>
    </source>
</evidence>
<dbReference type="RefSeq" id="WP_304435861.1">
    <property type="nucleotide sequence ID" value="NZ_JAUKUC010000001.1"/>
</dbReference>
<comment type="function">
    <text evidence="17">Member of the two-component regulatory system NreB/NreC involved in the control of dissimilatory nitrate/nitrite reduction in response to oxygen. NreB functions as a direct oxygen sensor histidine kinase which is autophosphorylated, in the absence of oxygen, probably at the conserved histidine residue, and transfers its phosphate group probably to a conserved aspartate residue of NreC. NreB/NreC activates the expression of the nitrate (narGHJI) and nitrite (nir) reductase operons, as well as the putative nitrate transporter gene narT.</text>
</comment>
<keyword evidence="11" id="KW-0547">Nucleotide-binding</keyword>
<name>A0ABT8RQH3_9FLAO</name>
<sequence>MKLKNHDVKGAEIILSDLPKNDIATLLQIQLDMFVTGKSEIPFNFNKQINQGFTNNTQLALKFLTEGDLIFHNELGKDDIVFEMYQKALIYSIHSKEISAEILKRILIIVSQNSHLLDQYPNFLELYKEVLYDEYEVANYKLLETKYKSAVSNKPYIKEFKGALESLNNLELLRAKYYRMLGIAYDYYQNELDSAKTYHLKSKSIYDRYNSFYAFDQSYSTSINLAIVMNQTGDYGLSNKMLLPLTKSFIKKNKEYNRVLAYDWIADNYEKLSQLDSANFYLKRRNNLKDSLDFLKNATNVSYLQTKFETEKKEKQILEEQQRAQTNQNWLIVATLALVLSTGIAILVQKNTTKKRKLAEQETQLKQERVDNLLKQQELVSIDAMIEGQEKERQRVANELHDDLGSLMATIKLHFNTVKGKFKDPALHQAETLLEEAYQKVRGMAHSKNSGVMSDQGLLPAIKKMAQVITETNALQVTVEDFGMGDRLENSLELSLFRTVQELVANAIKHAEATRLNIQLTQHEDTLNIIVEDNGKGFDRTNAVKGKNGMGLTNIEKRIEHLEGHFTIDSVLGKGTSILIDIPI</sequence>
<keyword evidence="16" id="KW-0411">Iron-sulfur</keyword>
<keyword evidence="7" id="KW-0963">Cytoplasm</keyword>
<dbReference type="SMART" id="SM00387">
    <property type="entry name" value="HATPase_c"/>
    <property type="match status" value="1"/>
</dbReference>
<dbReference type="Proteomes" id="UP001168579">
    <property type="component" value="Unassembled WGS sequence"/>
</dbReference>
<dbReference type="GO" id="GO:0016301">
    <property type="term" value="F:kinase activity"/>
    <property type="evidence" value="ECO:0007669"/>
    <property type="project" value="UniProtKB-KW"/>
</dbReference>
<keyword evidence="21" id="KW-1185">Reference proteome</keyword>
<evidence type="ECO:0000313" key="21">
    <source>
        <dbReference type="Proteomes" id="UP001168579"/>
    </source>
</evidence>
<comment type="caution">
    <text evidence="20">The sequence shown here is derived from an EMBL/GenBank/DDBJ whole genome shotgun (WGS) entry which is preliminary data.</text>
</comment>
<evidence type="ECO:0000256" key="16">
    <source>
        <dbReference type="ARBA" id="ARBA00023014"/>
    </source>
</evidence>
<evidence type="ECO:0000256" key="7">
    <source>
        <dbReference type="ARBA" id="ARBA00022490"/>
    </source>
</evidence>
<evidence type="ECO:0000256" key="3">
    <source>
        <dbReference type="ARBA" id="ARBA00004496"/>
    </source>
</evidence>
<evidence type="ECO:0000259" key="19">
    <source>
        <dbReference type="PROSITE" id="PS50109"/>
    </source>
</evidence>
<keyword evidence="13" id="KW-0067">ATP-binding</keyword>
<keyword evidence="12 20" id="KW-0418">Kinase</keyword>
<feature type="domain" description="Histidine kinase" evidence="19">
    <location>
        <begin position="395"/>
        <end position="584"/>
    </location>
</feature>
<dbReference type="Gene3D" id="3.30.565.10">
    <property type="entry name" value="Histidine kinase-like ATPase, C-terminal domain"/>
    <property type="match status" value="1"/>
</dbReference>
<protein>
    <recommendedName>
        <fullName evidence="5">Oxygen sensor histidine kinase NreB</fullName>
        <ecNumber evidence="4">2.7.13.3</ecNumber>
    </recommendedName>
    <alternativeName>
        <fullName evidence="18">Nitrogen regulation protein B</fullName>
    </alternativeName>
</protein>
<keyword evidence="6" id="KW-0004">4Fe-4S</keyword>
<dbReference type="InterPro" id="IPR011712">
    <property type="entry name" value="Sig_transdc_His_kin_sub3_dim/P"/>
</dbReference>
<evidence type="ECO:0000256" key="15">
    <source>
        <dbReference type="ARBA" id="ARBA00023012"/>
    </source>
</evidence>
<evidence type="ECO:0000256" key="13">
    <source>
        <dbReference type="ARBA" id="ARBA00022840"/>
    </source>
</evidence>
<keyword evidence="15" id="KW-0902">Two-component regulatory system</keyword>
<proteinExistence type="predicted"/>
<comment type="subcellular location">
    <subcellularLocation>
        <location evidence="3">Cytoplasm</location>
    </subcellularLocation>
</comment>
<dbReference type="InterPro" id="IPR050482">
    <property type="entry name" value="Sensor_HK_TwoCompSys"/>
</dbReference>
<evidence type="ECO:0000256" key="4">
    <source>
        <dbReference type="ARBA" id="ARBA00012438"/>
    </source>
</evidence>
<dbReference type="Pfam" id="PF02518">
    <property type="entry name" value="HATPase_c"/>
    <property type="match status" value="1"/>
</dbReference>
<dbReference type="Gene3D" id="1.20.5.1930">
    <property type="match status" value="1"/>
</dbReference>
<dbReference type="InterPro" id="IPR005467">
    <property type="entry name" value="His_kinase_dom"/>
</dbReference>
<dbReference type="EC" id="2.7.13.3" evidence="4"/>
<evidence type="ECO:0000256" key="6">
    <source>
        <dbReference type="ARBA" id="ARBA00022485"/>
    </source>
</evidence>
<dbReference type="PROSITE" id="PS50109">
    <property type="entry name" value="HIS_KIN"/>
    <property type="match status" value="1"/>
</dbReference>
<evidence type="ECO:0000256" key="10">
    <source>
        <dbReference type="ARBA" id="ARBA00022723"/>
    </source>
</evidence>
<organism evidence="20 21">
    <name type="scientific">Maribacter confluentis</name>
    <dbReference type="NCBI Taxonomy" id="1656093"/>
    <lineage>
        <taxon>Bacteria</taxon>
        <taxon>Pseudomonadati</taxon>
        <taxon>Bacteroidota</taxon>
        <taxon>Flavobacteriia</taxon>
        <taxon>Flavobacteriales</taxon>
        <taxon>Flavobacteriaceae</taxon>
        <taxon>Maribacter</taxon>
    </lineage>
</organism>
<dbReference type="PANTHER" id="PTHR24421:SF10">
    <property type="entry name" value="NITRATE_NITRITE SENSOR PROTEIN NARQ"/>
    <property type="match status" value="1"/>
</dbReference>
<evidence type="ECO:0000256" key="18">
    <source>
        <dbReference type="ARBA" id="ARBA00030800"/>
    </source>
</evidence>
<evidence type="ECO:0000256" key="17">
    <source>
        <dbReference type="ARBA" id="ARBA00024827"/>
    </source>
</evidence>
<dbReference type="PRINTS" id="PR00344">
    <property type="entry name" value="BCTRLSENSOR"/>
</dbReference>
<keyword evidence="14" id="KW-0408">Iron</keyword>
<evidence type="ECO:0000256" key="5">
    <source>
        <dbReference type="ARBA" id="ARBA00017322"/>
    </source>
</evidence>
<reference evidence="20" key="1">
    <citation type="journal article" date="2014" name="Int. J. Syst. Evol. Microbiol.">
        <title>Complete genome of a new Firmicutes species belonging to the dominant human colonic microbiota ('Ruminococcus bicirculans') reveals two chromosomes and a selective capacity to utilize plant glucans.</title>
        <authorList>
            <consortium name="NISC Comparative Sequencing Program"/>
            <person name="Wegmann U."/>
            <person name="Louis P."/>
            <person name="Goesmann A."/>
            <person name="Henrissat B."/>
            <person name="Duncan S.H."/>
            <person name="Flint H.J."/>
        </authorList>
    </citation>
    <scope>NUCLEOTIDE SEQUENCE</scope>
    <source>
        <strain evidence="20">CECT 8869</strain>
    </source>
</reference>
<evidence type="ECO:0000256" key="11">
    <source>
        <dbReference type="ARBA" id="ARBA00022741"/>
    </source>
</evidence>
<comment type="catalytic activity">
    <reaction evidence="1">
        <text>ATP + protein L-histidine = ADP + protein N-phospho-L-histidine.</text>
        <dbReference type="EC" id="2.7.13.3"/>
    </reaction>
</comment>
<keyword evidence="10" id="KW-0479">Metal-binding</keyword>
<dbReference type="InterPro" id="IPR036890">
    <property type="entry name" value="HATPase_C_sf"/>
</dbReference>
<keyword evidence="8" id="KW-0597">Phosphoprotein</keyword>
<dbReference type="SUPFAM" id="SSF55874">
    <property type="entry name" value="ATPase domain of HSP90 chaperone/DNA topoisomerase II/histidine kinase"/>
    <property type="match status" value="1"/>
</dbReference>
<evidence type="ECO:0000313" key="20">
    <source>
        <dbReference type="EMBL" id="MDO1512863.1"/>
    </source>
</evidence>
<evidence type="ECO:0000256" key="9">
    <source>
        <dbReference type="ARBA" id="ARBA00022679"/>
    </source>
</evidence>
<accession>A0ABT8RQH3</accession>
<comment type="cofactor">
    <cofactor evidence="2">
        <name>[4Fe-4S] cluster</name>
        <dbReference type="ChEBI" id="CHEBI:49883"/>
    </cofactor>
</comment>
<dbReference type="CDD" id="cd16917">
    <property type="entry name" value="HATPase_UhpB-NarQ-NarX-like"/>
    <property type="match status" value="1"/>
</dbReference>
<dbReference type="EMBL" id="JAUKUC010000001">
    <property type="protein sequence ID" value="MDO1512863.1"/>
    <property type="molecule type" value="Genomic_DNA"/>
</dbReference>
<evidence type="ECO:0000256" key="1">
    <source>
        <dbReference type="ARBA" id="ARBA00000085"/>
    </source>
</evidence>
<evidence type="ECO:0000256" key="12">
    <source>
        <dbReference type="ARBA" id="ARBA00022777"/>
    </source>
</evidence>
<dbReference type="InterPro" id="IPR003594">
    <property type="entry name" value="HATPase_dom"/>
</dbReference>
<dbReference type="PANTHER" id="PTHR24421">
    <property type="entry name" value="NITRATE/NITRITE SENSOR PROTEIN NARX-RELATED"/>
    <property type="match status" value="1"/>
</dbReference>
<evidence type="ECO:0000256" key="14">
    <source>
        <dbReference type="ARBA" id="ARBA00023004"/>
    </source>
</evidence>